<dbReference type="AlphaFoldDB" id="A0AAV1DKF3"/>
<evidence type="ECO:0000256" key="2">
    <source>
        <dbReference type="ARBA" id="ARBA00022741"/>
    </source>
</evidence>
<dbReference type="Proteomes" id="UP001161247">
    <property type="component" value="Chromosome 6"/>
</dbReference>
<evidence type="ECO:0000256" key="3">
    <source>
        <dbReference type="ARBA" id="ARBA00022821"/>
    </source>
</evidence>
<keyword evidence="2" id="KW-0547">Nucleotide-binding</keyword>
<name>A0AAV1DKF3_OLDCO</name>
<accession>A0AAV1DKF3</accession>
<feature type="region of interest" description="Disordered" evidence="4">
    <location>
        <begin position="191"/>
        <end position="231"/>
    </location>
</feature>
<protein>
    <submittedName>
        <fullName evidence="6">OLC1v1007955C1</fullName>
    </submittedName>
</protein>
<evidence type="ECO:0000256" key="4">
    <source>
        <dbReference type="SAM" id="MobiDB-lite"/>
    </source>
</evidence>
<reference evidence="6" key="1">
    <citation type="submission" date="2023-03" db="EMBL/GenBank/DDBJ databases">
        <authorList>
            <person name="Julca I."/>
        </authorList>
    </citation>
    <scope>NUCLEOTIDE SEQUENCE</scope>
</reference>
<sequence>MAELLVPEMLQFLAKVNTVFGVEEDLREIYNMYETLEQMAHEAEKRKLKRKLKDDAVRVWLGDVEDVVYEMKNLLEIWNTSIVKMNDFDKRKSDRRVPTCCWEKVRSIFSSSVTKVPVLGDLTLKIKETHDKLETILRDANRFKFESSSTTEHSSSNEFSNPSDQSILNRSEAEYDCCEVEVEGELVEQVSVKPEASEVEELGEGIRIGPMETGLGCEENNGEGEGGEGAD</sequence>
<dbReference type="GO" id="GO:0006952">
    <property type="term" value="P:defense response"/>
    <property type="evidence" value="ECO:0007669"/>
    <property type="project" value="UniProtKB-KW"/>
</dbReference>
<dbReference type="EMBL" id="OX459123">
    <property type="protein sequence ID" value="CAI9108382.1"/>
    <property type="molecule type" value="Genomic_DNA"/>
</dbReference>
<feature type="compositionally biased region" description="Acidic residues" evidence="4">
    <location>
        <begin position="220"/>
        <end position="231"/>
    </location>
</feature>
<feature type="domain" description="Disease resistance N-terminal" evidence="5">
    <location>
        <begin position="6"/>
        <end position="93"/>
    </location>
</feature>
<proteinExistence type="predicted"/>
<dbReference type="InterPro" id="IPR041118">
    <property type="entry name" value="Rx_N"/>
</dbReference>
<evidence type="ECO:0000313" key="6">
    <source>
        <dbReference type="EMBL" id="CAI9108382.1"/>
    </source>
</evidence>
<dbReference type="GO" id="GO:0000166">
    <property type="term" value="F:nucleotide binding"/>
    <property type="evidence" value="ECO:0007669"/>
    <property type="project" value="UniProtKB-KW"/>
</dbReference>
<evidence type="ECO:0000313" key="7">
    <source>
        <dbReference type="Proteomes" id="UP001161247"/>
    </source>
</evidence>
<evidence type="ECO:0000259" key="5">
    <source>
        <dbReference type="Pfam" id="PF18052"/>
    </source>
</evidence>
<evidence type="ECO:0000256" key="1">
    <source>
        <dbReference type="ARBA" id="ARBA00022737"/>
    </source>
</evidence>
<gene>
    <name evidence="6" type="ORF">OLC1_LOCUS16480</name>
</gene>
<organism evidence="6 7">
    <name type="scientific">Oldenlandia corymbosa var. corymbosa</name>
    <dbReference type="NCBI Taxonomy" id="529605"/>
    <lineage>
        <taxon>Eukaryota</taxon>
        <taxon>Viridiplantae</taxon>
        <taxon>Streptophyta</taxon>
        <taxon>Embryophyta</taxon>
        <taxon>Tracheophyta</taxon>
        <taxon>Spermatophyta</taxon>
        <taxon>Magnoliopsida</taxon>
        <taxon>eudicotyledons</taxon>
        <taxon>Gunneridae</taxon>
        <taxon>Pentapetalae</taxon>
        <taxon>asterids</taxon>
        <taxon>lamiids</taxon>
        <taxon>Gentianales</taxon>
        <taxon>Rubiaceae</taxon>
        <taxon>Rubioideae</taxon>
        <taxon>Spermacoceae</taxon>
        <taxon>Hedyotis-Oldenlandia complex</taxon>
        <taxon>Oldenlandia</taxon>
    </lineage>
</organism>
<keyword evidence="7" id="KW-1185">Reference proteome</keyword>
<keyword evidence="1" id="KW-0677">Repeat</keyword>
<keyword evidence="3" id="KW-0611">Plant defense</keyword>
<dbReference type="Pfam" id="PF18052">
    <property type="entry name" value="Rx_N"/>
    <property type="match status" value="1"/>
</dbReference>
<dbReference type="Gene3D" id="1.20.5.4130">
    <property type="match status" value="1"/>
</dbReference>